<evidence type="ECO:0000313" key="1">
    <source>
        <dbReference type="EMBL" id="KAH7135584.1"/>
    </source>
</evidence>
<accession>A0A9P9EEB7</accession>
<protein>
    <submittedName>
        <fullName evidence="1">Uncharacterized protein</fullName>
    </submittedName>
</protein>
<evidence type="ECO:0000313" key="2">
    <source>
        <dbReference type="Proteomes" id="UP000700596"/>
    </source>
</evidence>
<sequence>MSSRRPGDPQKISSGLVWLVVSEPNSHAPSSQDASRRVKTEGTQLGAPVKLFCGARNVHPKQRHGPSPLREPSSSNGYCSTRCAVLLNIISTSLLRRQREATGKVRYGTPDIIIDGLAEPTTTGPIGQRPTSPDSYMLTPLLPTRSFAARFTHQSSQQHALLLDDSARCRKRTECLRHQARERQKNAKKYAGPLFFAWAAWLRITKYTGTFSLWDEYSVPESPCRTMTKKTKTKTQQKKNQYQDMYTATAMICLPSPFRPCFLSDYNAKRVLRP</sequence>
<reference evidence="1" key="1">
    <citation type="journal article" date="2021" name="Nat. Commun.">
        <title>Genetic determinants of endophytism in the Arabidopsis root mycobiome.</title>
        <authorList>
            <person name="Mesny F."/>
            <person name="Miyauchi S."/>
            <person name="Thiergart T."/>
            <person name="Pickel B."/>
            <person name="Atanasova L."/>
            <person name="Karlsson M."/>
            <person name="Huettel B."/>
            <person name="Barry K.W."/>
            <person name="Haridas S."/>
            <person name="Chen C."/>
            <person name="Bauer D."/>
            <person name="Andreopoulos W."/>
            <person name="Pangilinan J."/>
            <person name="LaButti K."/>
            <person name="Riley R."/>
            <person name="Lipzen A."/>
            <person name="Clum A."/>
            <person name="Drula E."/>
            <person name="Henrissat B."/>
            <person name="Kohler A."/>
            <person name="Grigoriev I.V."/>
            <person name="Martin F.M."/>
            <person name="Hacquard S."/>
        </authorList>
    </citation>
    <scope>NUCLEOTIDE SEQUENCE</scope>
    <source>
        <strain evidence="1">MPI-CAGE-CH-0243</strain>
    </source>
</reference>
<proteinExistence type="predicted"/>
<name>A0A9P9EEB7_9PLEO</name>
<keyword evidence="2" id="KW-1185">Reference proteome</keyword>
<dbReference type="Proteomes" id="UP000700596">
    <property type="component" value="Unassembled WGS sequence"/>
</dbReference>
<gene>
    <name evidence="1" type="ORF">B0J11DRAFT_502397</name>
</gene>
<organism evidence="1 2">
    <name type="scientific">Dendryphion nanum</name>
    <dbReference type="NCBI Taxonomy" id="256645"/>
    <lineage>
        <taxon>Eukaryota</taxon>
        <taxon>Fungi</taxon>
        <taxon>Dikarya</taxon>
        <taxon>Ascomycota</taxon>
        <taxon>Pezizomycotina</taxon>
        <taxon>Dothideomycetes</taxon>
        <taxon>Pleosporomycetidae</taxon>
        <taxon>Pleosporales</taxon>
        <taxon>Torulaceae</taxon>
        <taxon>Dendryphion</taxon>
    </lineage>
</organism>
<dbReference type="AlphaFoldDB" id="A0A9P9EEB7"/>
<comment type="caution">
    <text evidence="1">The sequence shown here is derived from an EMBL/GenBank/DDBJ whole genome shotgun (WGS) entry which is preliminary data.</text>
</comment>
<dbReference type="EMBL" id="JAGMWT010000002">
    <property type="protein sequence ID" value="KAH7135584.1"/>
    <property type="molecule type" value="Genomic_DNA"/>
</dbReference>